<dbReference type="HOGENOM" id="CLU_811580_0_0_1"/>
<proteinExistence type="predicted"/>
<dbReference type="Pfam" id="PF24883">
    <property type="entry name" value="NPHP3_N"/>
    <property type="match status" value="1"/>
</dbReference>
<evidence type="ECO:0000313" key="4">
    <source>
        <dbReference type="Proteomes" id="UP000054538"/>
    </source>
</evidence>
<evidence type="ECO:0000313" key="3">
    <source>
        <dbReference type="EMBL" id="KIK98543.1"/>
    </source>
</evidence>
<protein>
    <recommendedName>
        <fullName evidence="2">Nephrocystin 3-like N-terminal domain-containing protein</fullName>
    </recommendedName>
</protein>
<reference evidence="3 4" key="1">
    <citation type="submission" date="2014-04" db="EMBL/GenBank/DDBJ databases">
        <authorList>
            <consortium name="DOE Joint Genome Institute"/>
            <person name="Kuo A."/>
            <person name="Kohler A."/>
            <person name="Jargeat P."/>
            <person name="Nagy L.G."/>
            <person name="Floudas D."/>
            <person name="Copeland A."/>
            <person name="Barry K.W."/>
            <person name="Cichocki N."/>
            <person name="Veneault-Fourrey C."/>
            <person name="LaButti K."/>
            <person name="Lindquist E.A."/>
            <person name="Lipzen A."/>
            <person name="Lundell T."/>
            <person name="Morin E."/>
            <person name="Murat C."/>
            <person name="Sun H."/>
            <person name="Tunlid A."/>
            <person name="Henrissat B."/>
            <person name="Grigoriev I.V."/>
            <person name="Hibbett D.S."/>
            <person name="Martin F."/>
            <person name="Nordberg H.P."/>
            <person name="Cantor M.N."/>
            <person name="Hua S.X."/>
        </authorList>
    </citation>
    <scope>NUCLEOTIDE SEQUENCE [LARGE SCALE GENOMIC DNA]</scope>
    <source>
        <strain evidence="3 4">Ve08.2h10</strain>
    </source>
</reference>
<feature type="domain" description="Nephrocystin 3-like N-terminal" evidence="2">
    <location>
        <begin position="54"/>
        <end position="135"/>
    </location>
</feature>
<name>A0A0D0DV73_9AGAM</name>
<dbReference type="Proteomes" id="UP000054538">
    <property type="component" value="Unassembled WGS sequence"/>
</dbReference>
<evidence type="ECO:0000256" key="1">
    <source>
        <dbReference type="ARBA" id="ARBA00022737"/>
    </source>
</evidence>
<evidence type="ECO:0000259" key="2">
    <source>
        <dbReference type="Pfam" id="PF24883"/>
    </source>
</evidence>
<keyword evidence="4" id="KW-1185">Reference proteome</keyword>
<organism evidence="3 4">
    <name type="scientific">Paxillus rubicundulus Ve08.2h10</name>
    <dbReference type="NCBI Taxonomy" id="930991"/>
    <lineage>
        <taxon>Eukaryota</taxon>
        <taxon>Fungi</taxon>
        <taxon>Dikarya</taxon>
        <taxon>Basidiomycota</taxon>
        <taxon>Agaricomycotina</taxon>
        <taxon>Agaricomycetes</taxon>
        <taxon>Agaricomycetidae</taxon>
        <taxon>Boletales</taxon>
        <taxon>Paxilineae</taxon>
        <taxon>Paxillaceae</taxon>
        <taxon>Paxillus</taxon>
    </lineage>
</organism>
<dbReference type="OrthoDB" id="3036502at2759"/>
<accession>A0A0D0DV73</accession>
<reference evidence="4" key="2">
    <citation type="submission" date="2015-01" db="EMBL/GenBank/DDBJ databases">
        <title>Evolutionary Origins and Diversification of the Mycorrhizal Mutualists.</title>
        <authorList>
            <consortium name="DOE Joint Genome Institute"/>
            <consortium name="Mycorrhizal Genomics Consortium"/>
            <person name="Kohler A."/>
            <person name="Kuo A."/>
            <person name="Nagy L.G."/>
            <person name="Floudas D."/>
            <person name="Copeland A."/>
            <person name="Barry K.W."/>
            <person name="Cichocki N."/>
            <person name="Veneault-Fourrey C."/>
            <person name="LaButti K."/>
            <person name="Lindquist E.A."/>
            <person name="Lipzen A."/>
            <person name="Lundell T."/>
            <person name="Morin E."/>
            <person name="Murat C."/>
            <person name="Riley R."/>
            <person name="Ohm R."/>
            <person name="Sun H."/>
            <person name="Tunlid A."/>
            <person name="Henrissat B."/>
            <person name="Grigoriev I.V."/>
            <person name="Hibbett D.S."/>
            <person name="Martin F."/>
        </authorList>
    </citation>
    <scope>NUCLEOTIDE SEQUENCE [LARGE SCALE GENOMIC DNA]</scope>
    <source>
        <strain evidence="4">Ve08.2h10</strain>
    </source>
</reference>
<keyword evidence="1" id="KW-0677">Repeat</keyword>
<gene>
    <name evidence="3" type="ORF">PAXRUDRAFT_24155</name>
</gene>
<dbReference type="InterPro" id="IPR056884">
    <property type="entry name" value="NPHP3-like_N"/>
</dbReference>
<dbReference type="EMBL" id="KN824889">
    <property type="protein sequence ID" value="KIK98543.1"/>
    <property type="molecule type" value="Genomic_DNA"/>
</dbReference>
<dbReference type="AlphaFoldDB" id="A0A0D0DV73"/>
<sequence>MSAAAKAVECGIIARHWEPQSSKSSSILGHMPWFYFGAIVWLDSLTSDLEHMNLLEEQLYLDWPKSSADFLWLGGKVGFVTRWKVGKSEIIEDLLNEVADDETPAHFYFDCRNPRCTSTTEVLRSLTAQLIWNSESDWLSSFSGLVVRKQRGAGPPVDIGTLPNLPPEARCEISIAQAFADLPLDYRVDAVRHDMHFHIRIELESRDRLETLAHDLREEIQDPLMEKAGGMFRNNLVADWLGELLYGLQPLRISQLVESVAINCDNPDLDTTTTLIRETDIPEICGSLVGSNKRTKVTTLSHYGVKGYLTSGPNTNKAYFIDHPRASLQPPTLSYSSSSARC</sequence>
<dbReference type="InParanoid" id="A0A0D0DV73"/>